<proteinExistence type="predicted"/>
<gene>
    <name evidence="1" type="ORF">SAMN04489710_101497</name>
</gene>
<dbReference type="RefSeq" id="WP_092949426.1">
    <property type="nucleotide sequence ID" value="NZ_FOMQ01000001.1"/>
</dbReference>
<organism evidence="1 2">
    <name type="scientific">Paracidovorax konjaci</name>
    <dbReference type="NCBI Taxonomy" id="32040"/>
    <lineage>
        <taxon>Bacteria</taxon>
        <taxon>Pseudomonadati</taxon>
        <taxon>Pseudomonadota</taxon>
        <taxon>Betaproteobacteria</taxon>
        <taxon>Burkholderiales</taxon>
        <taxon>Comamonadaceae</taxon>
        <taxon>Paracidovorax</taxon>
    </lineage>
</organism>
<protein>
    <submittedName>
        <fullName evidence="1">Uncharacterized protein</fullName>
    </submittedName>
</protein>
<dbReference type="EMBL" id="FOMQ01000001">
    <property type="protein sequence ID" value="SFD39551.1"/>
    <property type="molecule type" value="Genomic_DNA"/>
</dbReference>
<accession>A0A1I1RZ46</accession>
<evidence type="ECO:0000313" key="2">
    <source>
        <dbReference type="Proteomes" id="UP000199517"/>
    </source>
</evidence>
<dbReference type="OrthoDB" id="8555302at2"/>
<evidence type="ECO:0000313" key="1">
    <source>
        <dbReference type="EMBL" id="SFD39551.1"/>
    </source>
</evidence>
<name>A0A1I1RZ46_9BURK</name>
<dbReference type="Proteomes" id="UP000199517">
    <property type="component" value="Unassembled WGS sequence"/>
</dbReference>
<dbReference type="AlphaFoldDB" id="A0A1I1RZ46"/>
<reference evidence="2" key="1">
    <citation type="submission" date="2016-10" db="EMBL/GenBank/DDBJ databases">
        <authorList>
            <person name="Varghese N."/>
            <person name="Submissions S."/>
        </authorList>
    </citation>
    <scope>NUCLEOTIDE SEQUENCE [LARGE SCALE GENOMIC DNA]</scope>
    <source>
        <strain evidence="2">DSM 7481</strain>
    </source>
</reference>
<keyword evidence="2" id="KW-1185">Reference proteome</keyword>
<sequence length="814" mass="87797">MEPVDSPIDPVVHLDLVRSCGEGGLGPAPHGLEVSVHADAAGPGQGMLTVFSASGETLAQTAFDRSITVSVHAAENDLRLVLEMEGGRCLAARVADYRSGTAVVLSPLSTLVDAYAANHPGIGLAQAQAQVLESLALPPDLPVGTLGCSVDRNLFDTERFYQAVDVAGGVDSLARQMAEAVPGARAKDGVLGTASLPGAGKSTEAAIKELVDGLAGNFQGWAGGKIKGWLINLSGINGFMSELGLSEGENTTAKQLEALTAEIQRLSEAIKSLPRSQAYLARLTALETLRAAVKAKTETLQDAAGDAPLSAKQLYEEFVKPVNDSLMLTELHNNQVGSGADAKGLIRLLLDDHHKFYSGHADTAYDSILFNAFNQASALQAQALNLKIEAAHASNPPQIDAAERYLDQYHVQIKRQRLMYPNGLKPFADGSILDRDTGLLWRSDMFEYDGLERLMADPASAGNPWRLPTIEELQSLKPPASVTARLPSSESSSPPPAIMRHFGFSPVAVQDKGTKQYRHFADLGPAGSRPYKILGPGYIVSSNAYKRRDRNWGMHDYELRTLVMNLYNNDQESIRIKFCRGDGRCTTQYGVNQPPQPWTMPVLYVRSPAVPAEFKVEFYEGFKPTADTAQGWAWVRYSDSTHWKDVTQDVIWSVVGDNLLDVHVSNGDGTSGLVQLRSKERKPRAYTIKAEFPWYLSDRPGQSGQLEATAVLYGNQDAPLPVLKRLLLSPATKDTKKYPFSYSLHIRGVMNSGAVVDQETAAWSCVPAEAGVEISGAGMVTVTRSPASTTAVRITARIGGAEGSAYLVLLPDKT</sequence>